<dbReference type="InterPro" id="IPR041176">
    <property type="entry name" value="VWA_3_C"/>
</dbReference>
<dbReference type="InterPro" id="IPR002035">
    <property type="entry name" value="VWF_A"/>
</dbReference>
<dbReference type="Gene3D" id="1.20.120.1690">
    <property type="match status" value="1"/>
</dbReference>
<feature type="domain" description="VWFA" evidence="2">
    <location>
        <begin position="57"/>
        <end position="227"/>
    </location>
</feature>
<keyword evidence="4" id="KW-1185">Reference proteome</keyword>
<organism evidence="3 4">
    <name type="scientific">Actinoalloteichus caeruleus DSM 43889</name>
    <dbReference type="NCBI Taxonomy" id="1120930"/>
    <lineage>
        <taxon>Bacteria</taxon>
        <taxon>Bacillati</taxon>
        <taxon>Actinomycetota</taxon>
        <taxon>Actinomycetes</taxon>
        <taxon>Pseudonocardiales</taxon>
        <taxon>Pseudonocardiaceae</taxon>
        <taxon>Actinoalloteichus</taxon>
        <taxon>Actinoalloteichus cyanogriseus</taxon>
    </lineage>
</organism>
<gene>
    <name evidence="3" type="ORF">G443_000253</name>
</gene>
<dbReference type="SUPFAM" id="SSF53300">
    <property type="entry name" value="vWA-like"/>
    <property type="match status" value="1"/>
</dbReference>
<evidence type="ECO:0000259" key="2">
    <source>
        <dbReference type="SMART" id="SM00327"/>
    </source>
</evidence>
<accession>A0ABT1JCT2</accession>
<dbReference type="InterPro" id="IPR036465">
    <property type="entry name" value="vWFA_dom_sf"/>
</dbReference>
<evidence type="ECO:0000313" key="4">
    <source>
        <dbReference type="Proteomes" id="UP000791080"/>
    </source>
</evidence>
<protein>
    <submittedName>
        <fullName evidence="3">von Willebrand factor type A domain-containing protein</fullName>
    </submittedName>
</protein>
<evidence type="ECO:0000313" key="3">
    <source>
        <dbReference type="EMBL" id="MCP2329983.1"/>
    </source>
</evidence>
<feature type="region of interest" description="Disordered" evidence="1">
    <location>
        <begin position="30"/>
        <end position="56"/>
    </location>
</feature>
<name>A0ABT1JCT2_ACTCY</name>
<dbReference type="Gene3D" id="2.60.40.3670">
    <property type="match status" value="1"/>
</dbReference>
<dbReference type="Pfam" id="PF18571">
    <property type="entry name" value="VWA_3_C"/>
    <property type="match status" value="1"/>
</dbReference>
<proteinExistence type="predicted"/>
<dbReference type="CDD" id="cd00198">
    <property type="entry name" value="vWFA"/>
    <property type="match status" value="1"/>
</dbReference>
<dbReference type="RefSeq" id="WP_035292039.1">
    <property type="nucleotide sequence ID" value="NZ_AUBJ02000001.1"/>
</dbReference>
<dbReference type="EMBL" id="AUBJ02000001">
    <property type="protein sequence ID" value="MCP2329983.1"/>
    <property type="molecule type" value="Genomic_DNA"/>
</dbReference>
<evidence type="ECO:0000256" key="1">
    <source>
        <dbReference type="SAM" id="MobiDB-lite"/>
    </source>
</evidence>
<comment type="caution">
    <text evidence="3">The sequence shown here is derived from an EMBL/GenBank/DDBJ whole genome shotgun (WGS) entry which is preliminary data.</text>
</comment>
<reference evidence="3 4" key="1">
    <citation type="submission" date="2022-06" db="EMBL/GenBank/DDBJ databases">
        <title>Genomic Encyclopedia of Type Strains, Phase I: the one thousand microbial genomes (KMG-I) project.</title>
        <authorList>
            <person name="Kyrpides N."/>
        </authorList>
    </citation>
    <scope>NUCLEOTIDE SEQUENCE [LARGE SCALE GENOMIC DNA]</scope>
    <source>
        <strain evidence="3 4">DSM 43889</strain>
    </source>
</reference>
<dbReference type="Proteomes" id="UP000791080">
    <property type="component" value="Unassembled WGS sequence"/>
</dbReference>
<dbReference type="Gene3D" id="3.40.50.410">
    <property type="entry name" value="von Willebrand factor, type A domain"/>
    <property type="match status" value="1"/>
</dbReference>
<dbReference type="SMART" id="SM00327">
    <property type="entry name" value="VWA"/>
    <property type="match status" value="1"/>
</dbReference>
<dbReference type="Pfam" id="PF13768">
    <property type="entry name" value="VWA_3"/>
    <property type="match status" value="1"/>
</dbReference>
<sequence length="443" mass="47393">MVRQVSFTLEVDHNRFVSERASEAHLAITVTGHHPVREDGEPGEPPDGGTRASEEGTLSEVLLVDCSSSMRFPATTMPETRRAAVAAVDLLPEGARFAVVAGTTTARVVYPETGGLAVSSARTRREAATAIGGLTPDGGTAMGRWLRAANDLFADLPGPRHAILLTDGLNQGESLRELAAALEECRGRFVCDCRGVGTGWRVDELRSITTALLGTVDIVADPEDLAADFRSTVAAAVARVQPAVALRVWTPELTRPRFLRQVHPEVRSLEGVQVPGAPQDLDHPTGSWGAESRTYHLCVEIPPLRVGEEVLVARLTVVQEDGGPPLGAPVLVTVTGSADVDRVARVDPVLAHYTGQTDLAEAVRTGLDARRRGDTELATAMLQRAVALATESGHEETAELLAEVVEVVDERSGTIRLRARVAREAEMALDARSTRTLRLGRPR</sequence>